<dbReference type="PANTHER" id="PTHR12526:SF638">
    <property type="entry name" value="SPORE COAT PROTEIN SA"/>
    <property type="match status" value="1"/>
</dbReference>
<dbReference type="PANTHER" id="PTHR12526">
    <property type="entry name" value="GLYCOSYLTRANSFERASE"/>
    <property type="match status" value="1"/>
</dbReference>
<evidence type="ECO:0000313" key="3">
    <source>
        <dbReference type="EMBL" id="PPK93269.1"/>
    </source>
</evidence>
<dbReference type="SUPFAM" id="SSF53756">
    <property type="entry name" value="UDP-Glycosyltransferase/glycogen phosphorylase"/>
    <property type="match status" value="1"/>
</dbReference>
<dbReference type="Gene3D" id="3.40.50.2000">
    <property type="entry name" value="Glycogen Phosphorylase B"/>
    <property type="match status" value="2"/>
</dbReference>
<dbReference type="AlphaFoldDB" id="A0A2S6IGC8"/>
<dbReference type="CDD" id="cd03808">
    <property type="entry name" value="GT4_CapM-like"/>
    <property type="match status" value="1"/>
</dbReference>
<evidence type="ECO:0000313" key="4">
    <source>
        <dbReference type="Proteomes" id="UP000239002"/>
    </source>
</evidence>
<accession>A0A2S6IGC8</accession>
<comment type="caution">
    <text evidence="3">The sequence shown here is derived from an EMBL/GenBank/DDBJ whole genome shotgun (WGS) entry which is preliminary data.</text>
</comment>
<dbReference type="GO" id="GO:0016757">
    <property type="term" value="F:glycosyltransferase activity"/>
    <property type="evidence" value="ECO:0007669"/>
    <property type="project" value="InterPro"/>
</dbReference>
<feature type="domain" description="Glycosyltransferase subfamily 4-like N-terminal" evidence="2">
    <location>
        <begin position="6"/>
        <end position="147"/>
    </location>
</feature>
<dbReference type="Pfam" id="PF13477">
    <property type="entry name" value="Glyco_trans_4_2"/>
    <property type="match status" value="1"/>
</dbReference>
<reference evidence="3 4" key="1">
    <citation type="submission" date="2018-02" db="EMBL/GenBank/DDBJ databases">
        <title>Genomic Encyclopedia of Archaeal and Bacterial Type Strains, Phase II (KMG-II): from individual species to whole genera.</title>
        <authorList>
            <person name="Goeker M."/>
        </authorList>
    </citation>
    <scope>NUCLEOTIDE SEQUENCE [LARGE SCALE GENOMIC DNA]</scope>
    <source>
        <strain evidence="3 4">DSM 16809</strain>
    </source>
</reference>
<keyword evidence="3" id="KW-0808">Transferase</keyword>
<dbReference type="RefSeq" id="WP_104516223.1">
    <property type="nucleotide sequence ID" value="NZ_MQVW01000012.1"/>
</dbReference>
<proteinExistence type="predicted"/>
<dbReference type="Proteomes" id="UP000239002">
    <property type="component" value="Unassembled WGS sequence"/>
</dbReference>
<sequence>MNTKPKILYVVNVDWFFISHRLCIAEQAIQNGWDVIVAAEDSGRSKEITASGIEFIPFPFSRSGTNPLVELQLLMRFRKLYKNVAPDVVHHITLKPVIYGSLAAKFTKIPAVVNAVSGLGYNFTGDNQGAVAKIMLKLMKVGFKHKNIGFIFQNKDDRSELRDLGVLNEKNKIFYIKGSGVNLKKFNHTALPVGDRVIILFPVRMLWDKGVAELRAATDLLKEKYSNKIQFILSGLADNDNKAGVSSTYLKDWEDGEYVKWIGYQKDMVAVYKNSHVVILPSYREGMPKTLIEACAIGRAIVTTDAIGCRECVDEAVNGFKVPVKSTKELANAIERLILNPELMTQMGIASRKKAELEFDQLNVIKKHFEIYQELHES</sequence>
<keyword evidence="4" id="KW-1185">Reference proteome</keyword>
<dbReference type="EMBL" id="PTJE01000007">
    <property type="protein sequence ID" value="PPK93269.1"/>
    <property type="molecule type" value="Genomic_DNA"/>
</dbReference>
<protein>
    <submittedName>
        <fullName evidence="3">Glycosyltransferase involved in cell wall biosynthesis</fullName>
    </submittedName>
</protein>
<dbReference type="InterPro" id="IPR001296">
    <property type="entry name" value="Glyco_trans_1"/>
</dbReference>
<gene>
    <name evidence="3" type="ORF">LY01_02554</name>
</gene>
<dbReference type="OrthoDB" id="7560678at2"/>
<dbReference type="Pfam" id="PF00534">
    <property type="entry name" value="Glycos_transf_1"/>
    <property type="match status" value="1"/>
</dbReference>
<evidence type="ECO:0000259" key="1">
    <source>
        <dbReference type="Pfam" id="PF00534"/>
    </source>
</evidence>
<evidence type="ECO:0000259" key="2">
    <source>
        <dbReference type="Pfam" id="PF13477"/>
    </source>
</evidence>
<organism evidence="3 4">
    <name type="scientific">Nonlabens xylanidelens</name>
    <dbReference type="NCBI Taxonomy" id="191564"/>
    <lineage>
        <taxon>Bacteria</taxon>
        <taxon>Pseudomonadati</taxon>
        <taxon>Bacteroidota</taxon>
        <taxon>Flavobacteriia</taxon>
        <taxon>Flavobacteriales</taxon>
        <taxon>Flavobacteriaceae</taxon>
        <taxon>Nonlabens</taxon>
    </lineage>
</organism>
<name>A0A2S6IGC8_9FLAO</name>
<feature type="domain" description="Glycosyl transferase family 1" evidence="1">
    <location>
        <begin position="194"/>
        <end position="353"/>
    </location>
</feature>
<dbReference type="InterPro" id="IPR028098">
    <property type="entry name" value="Glyco_trans_4-like_N"/>
</dbReference>